<keyword evidence="2" id="KW-0472">Membrane</keyword>
<evidence type="ECO:0000256" key="3">
    <source>
        <dbReference type="ARBA" id="ARBA00023237"/>
    </source>
</evidence>
<feature type="signal peptide" evidence="4">
    <location>
        <begin position="1"/>
        <end position="19"/>
    </location>
</feature>
<organism evidence="6 7">
    <name type="scientific">Xylanibacter ruminicola</name>
    <name type="common">Prevotella ruminicola</name>
    <dbReference type="NCBI Taxonomy" id="839"/>
    <lineage>
        <taxon>Bacteria</taxon>
        <taxon>Pseudomonadati</taxon>
        <taxon>Bacteroidota</taxon>
        <taxon>Bacteroidia</taxon>
        <taxon>Bacteroidales</taxon>
        <taxon>Prevotellaceae</taxon>
        <taxon>Xylanibacter</taxon>
    </lineage>
</organism>
<dbReference type="InterPro" id="IPR036942">
    <property type="entry name" value="Beta-barrel_TonB_sf"/>
</dbReference>
<dbReference type="Gene3D" id="2.40.170.20">
    <property type="entry name" value="TonB-dependent receptor, beta-barrel domain"/>
    <property type="match status" value="1"/>
</dbReference>
<keyword evidence="4" id="KW-0732">Signal</keyword>
<accession>A0A1H5WXB8</accession>
<dbReference type="EMBL" id="FNUV01000007">
    <property type="protein sequence ID" value="SEG04269.1"/>
    <property type="molecule type" value="Genomic_DNA"/>
</dbReference>
<evidence type="ECO:0000256" key="4">
    <source>
        <dbReference type="SAM" id="SignalP"/>
    </source>
</evidence>
<dbReference type="RefSeq" id="WP_103916131.1">
    <property type="nucleotide sequence ID" value="NZ_FNUV01000007.1"/>
</dbReference>
<dbReference type="Pfam" id="PF13620">
    <property type="entry name" value="CarboxypepD_reg"/>
    <property type="match status" value="1"/>
</dbReference>
<evidence type="ECO:0000313" key="6">
    <source>
        <dbReference type="EMBL" id="SEG04269.1"/>
    </source>
</evidence>
<feature type="domain" description="Outer membrane protein beta-barrel" evidence="5">
    <location>
        <begin position="453"/>
        <end position="834"/>
    </location>
</feature>
<keyword evidence="3" id="KW-0998">Cell outer membrane</keyword>
<evidence type="ECO:0000313" key="7">
    <source>
        <dbReference type="Proteomes" id="UP000236735"/>
    </source>
</evidence>
<dbReference type="Pfam" id="PF14905">
    <property type="entry name" value="OMP_b-brl_3"/>
    <property type="match status" value="1"/>
</dbReference>
<dbReference type="AlphaFoldDB" id="A0A1H5WXB8"/>
<comment type="subcellular location">
    <subcellularLocation>
        <location evidence="1">Cell outer membrane</location>
    </subcellularLocation>
</comment>
<evidence type="ECO:0000256" key="1">
    <source>
        <dbReference type="ARBA" id="ARBA00004442"/>
    </source>
</evidence>
<evidence type="ECO:0000259" key="5">
    <source>
        <dbReference type="Pfam" id="PF14905"/>
    </source>
</evidence>
<dbReference type="GO" id="GO:0009279">
    <property type="term" value="C:cell outer membrane"/>
    <property type="evidence" value="ECO:0007669"/>
    <property type="project" value="UniProtKB-SubCell"/>
</dbReference>
<reference evidence="6 7" key="1">
    <citation type="submission" date="2016-10" db="EMBL/GenBank/DDBJ databases">
        <authorList>
            <person name="de Groot N.N."/>
        </authorList>
    </citation>
    <scope>NUCLEOTIDE SEQUENCE [LARGE SCALE GENOMIC DNA]</scope>
    <source>
        <strain evidence="6 7">AR32</strain>
    </source>
</reference>
<sequence length="856" mass="97266">MKKYIFTALLCVLTLCTQAQRVSRSYLNEPLSKVLEDLNATTSEKTIYFIYDELEDFTVTSHFTNLPIKEAIREVIGFYPMKVTYEEDRIFIECTQKEDTKVIGRVIDESGKPIEFANISLHSASETHTNNKNSTYINGGVSNENGDFVIPCKAQKITLKVSYIGYKTVIRNVGVGNIGSITLQPETYMVKGVEVKGEIPQYKLAQGGMTVDVQHSILHDIGTADDLLSMIPMVQGKDGKFEVLAKGEPEIYINNKKVRDPSELKQLKSVEIKSVDVITAPGARYNAEVNAVIRIKTLKSQGDGFSLMATTQTWKNNKWNNYDDLNLKYRTGGLEAFATVALENGHYSNDQDDDQELHITNDLFNAHADLPVRSSWTELQYKGGLSYDFNADHSIGLSFSSQKLFYGAFKSDMKQHYLKNGAFDGDVRLTTDIREKNRPVWELNSYYIGKAGKLGIDLNATVLRQESENNNNQLETSEQYGNRTITTLTNEDRRMAAGKLVLTYPVWKGELSGGSEATSTKSQGHNYNQENIIPESDTEMKENNIAGFAEYDLQLGHWHLNAGLRYEHVSAEYTSFGIRQEEPSRTYNDWFPNLSAAWQKDKWGAQLSYSKRITRPPYNMLTSMVIYDSRMFYEGGNPLLRPSVRQSIDFSLTYSWLNFTTGFTREKDFFTHVGNIYDEENEIAIFMPDNFDHQDRVYATLVASPKFGFWQPQATLHYYQQMFDAEKYGAPKKLNKPEFSFNLSNWFEINPTAKALVQASYSGSNHWGFMYRGSNFIVNARLQKTFLKGQLSATLYANDIFRTAKHKTITYYAIGQTAQDVYTYTQSVGLTLSYNFNVSNSKYKGTGAGNDERNRL</sequence>
<feature type="chain" id="PRO_5009288806" evidence="4">
    <location>
        <begin position="20"/>
        <end position="856"/>
    </location>
</feature>
<dbReference type="InterPro" id="IPR008969">
    <property type="entry name" value="CarboxyPept-like_regulatory"/>
</dbReference>
<evidence type="ECO:0000256" key="2">
    <source>
        <dbReference type="ARBA" id="ARBA00023136"/>
    </source>
</evidence>
<dbReference type="SUPFAM" id="SSF49464">
    <property type="entry name" value="Carboxypeptidase regulatory domain-like"/>
    <property type="match status" value="1"/>
</dbReference>
<protein>
    <submittedName>
        <fullName evidence="6">Outer membrane receptor proteins, mostly Fe transport</fullName>
    </submittedName>
</protein>
<keyword evidence="6" id="KW-0675">Receptor</keyword>
<dbReference type="SUPFAM" id="SSF56935">
    <property type="entry name" value="Porins"/>
    <property type="match status" value="1"/>
</dbReference>
<gene>
    <name evidence="6" type="ORF">SAMN05216354_2564</name>
</gene>
<dbReference type="Gene3D" id="2.60.40.1120">
    <property type="entry name" value="Carboxypeptidase-like, regulatory domain"/>
    <property type="match status" value="1"/>
</dbReference>
<dbReference type="Proteomes" id="UP000236735">
    <property type="component" value="Unassembled WGS sequence"/>
</dbReference>
<proteinExistence type="predicted"/>
<dbReference type="InterPro" id="IPR041700">
    <property type="entry name" value="OMP_b-brl_3"/>
</dbReference>
<name>A0A1H5WXB8_XYLRU</name>